<feature type="compositionally biased region" description="Basic residues" evidence="1">
    <location>
        <begin position="46"/>
        <end position="62"/>
    </location>
</feature>
<dbReference type="Proteomes" id="UP000799753">
    <property type="component" value="Unassembled WGS sequence"/>
</dbReference>
<feature type="compositionally biased region" description="Polar residues" evidence="1">
    <location>
        <begin position="24"/>
        <end position="35"/>
    </location>
</feature>
<proteinExistence type="predicted"/>
<keyword evidence="3" id="KW-1185">Reference proteome</keyword>
<evidence type="ECO:0000256" key="1">
    <source>
        <dbReference type="SAM" id="MobiDB-lite"/>
    </source>
</evidence>
<feature type="compositionally biased region" description="Pro residues" evidence="1">
    <location>
        <begin position="1"/>
        <end position="11"/>
    </location>
</feature>
<protein>
    <submittedName>
        <fullName evidence="2">Uncharacterized protein</fullName>
    </submittedName>
</protein>
<organism evidence="2 3">
    <name type="scientific">Massarina eburnea CBS 473.64</name>
    <dbReference type="NCBI Taxonomy" id="1395130"/>
    <lineage>
        <taxon>Eukaryota</taxon>
        <taxon>Fungi</taxon>
        <taxon>Dikarya</taxon>
        <taxon>Ascomycota</taxon>
        <taxon>Pezizomycotina</taxon>
        <taxon>Dothideomycetes</taxon>
        <taxon>Pleosporomycetidae</taxon>
        <taxon>Pleosporales</taxon>
        <taxon>Massarineae</taxon>
        <taxon>Massarinaceae</taxon>
        <taxon>Massarina</taxon>
    </lineage>
</organism>
<sequence length="142" mass="16188">MRARPIRPPPNTLRNRRRRRLRSGTLSNQPSTPARQTPCPMCPMSRSRRKSGSKSRCRRGRQHPQSNNIHMMHTPPPTPPPTLWRLPRRRLPRLSNNHPNNPLDSLLLYMLPNTLPNSSPSSLPSSLPSNLPGNLLNSRLPL</sequence>
<evidence type="ECO:0000313" key="2">
    <source>
        <dbReference type="EMBL" id="KAF2644762.1"/>
    </source>
</evidence>
<accession>A0A6A6SBX4</accession>
<dbReference type="AlphaFoldDB" id="A0A6A6SBX4"/>
<feature type="region of interest" description="Disordered" evidence="1">
    <location>
        <begin position="1"/>
        <end position="100"/>
    </location>
</feature>
<evidence type="ECO:0000313" key="3">
    <source>
        <dbReference type="Proteomes" id="UP000799753"/>
    </source>
</evidence>
<dbReference type="EMBL" id="MU006778">
    <property type="protein sequence ID" value="KAF2644762.1"/>
    <property type="molecule type" value="Genomic_DNA"/>
</dbReference>
<reference evidence="2" key="1">
    <citation type="journal article" date="2020" name="Stud. Mycol.">
        <title>101 Dothideomycetes genomes: a test case for predicting lifestyles and emergence of pathogens.</title>
        <authorList>
            <person name="Haridas S."/>
            <person name="Albert R."/>
            <person name="Binder M."/>
            <person name="Bloem J."/>
            <person name="Labutti K."/>
            <person name="Salamov A."/>
            <person name="Andreopoulos B."/>
            <person name="Baker S."/>
            <person name="Barry K."/>
            <person name="Bills G."/>
            <person name="Bluhm B."/>
            <person name="Cannon C."/>
            <person name="Castanera R."/>
            <person name="Culley D."/>
            <person name="Daum C."/>
            <person name="Ezra D."/>
            <person name="Gonzalez J."/>
            <person name="Henrissat B."/>
            <person name="Kuo A."/>
            <person name="Liang C."/>
            <person name="Lipzen A."/>
            <person name="Lutzoni F."/>
            <person name="Magnuson J."/>
            <person name="Mondo S."/>
            <person name="Nolan M."/>
            <person name="Ohm R."/>
            <person name="Pangilinan J."/>
            <person name="Park H.-J."/>
            <person name="Ramirez L."/>
            <person name="Alfaro M."/>
            <person name="Sun H."/>
            <person name="Tritt A."/>
            <person name="Yoshinaga Y."/>
            <person name="Zwiers L.-H."/>
            <person name="Turgeon B."/>
            <person name="Goodwin S."/>
            <person name="Spatafora J."/>
            <person name="Crous P."/>
            <person name="Grigoriev I."/>
        </authorList>
    </citation>
    <scope>NUCLEOTIDE SEQUENCE</scope>
    <source>
        <strain evidence="2">CBS 473.64</strain>
    </source>
</reference>
<feature type="region of interest" description="Disordered" evidence="1">
    <location>
        <begin position="117"/>
        <end position="142"/>
    </location>
</feature>
<gene>
    <name evidence="2" type="ORF">P280DRAFT_179472</name>
</gene>
<name>A0A6A6SBX4_9PLEO</name>